<organism evidence="1 2">
    <name type="scientific">Cinchona calisaya</name>
    <dbReference type="NCBI Taxonomy" id="153742"/>
    <lineage>
        <taxon>Eukaryota</taxon>
        <taxon>Viridiplantae</taxon>
        <taxon>Streptophyta</taxon>
        <taxon>Embryophyta</taxon>
        <taxon>Tracheophyta</taxon>
        <taxon>Spermatophyta</taxon>
        <taxon>Magnoliopsida</taxon>
        <taxon>eudicotyledons</taxon>
        <taxon>Gunneridae</taxon>
        <taxon>Pentapetalae</taxon>
        <taxon>asterids</taxon>
        <taxon>lamiids</taxon>
        <taxon>Gentianales</taxon>
        <taxon>Rubiaceae</taxon>
        <taxon>Cinchonoideae</taxon>
        <taxon>Cinchoneae</taxon>
        <taxon>Cinchona</taxon>
    </lineage>
</organism>
<comment type="caution">
    <text evidence="1">The sequence shown here is derived from an EMBL/GenBank/DDBJ whole genome shotgun (WGS) entry which is preliminary data.</text>
</comment>
<dbReference type="EMBL" id="JBJUIK010000013">
    <property type="protein sequence ID" value="KAL3507301.1"/>
    <property type="molecule type" value="Genomic_DNA"/>
</dbReference>
<name>A0ABD2YK48_9GENT</name>
<reference evidence="1 2" key="1">
    <citation type="submission" date="2024-11" db="EMBL/GenBank/DDBJ databases">
        <title>A near-complete genome assembly of Cinchona calisaya.</title>
        <authorList>
            <person name="Lian D.C."/>
            <person name="Zhao X.W."/>
            <person name="Wei L."/>
        </authorList>
    </citation>
    <scope>NUCLEOTIDE SEQUENCE [LARGE SCALE GENOMIC DNA]</scope>
    <source>
        <tissue evidence="1">Nenye</tissue>
    </source>
</reference>
<dbReference type="Proteomes" id="UP001630127">
    <property type="component" value="Unassembled WGS sequence"/>
</dbReference>
<evidence type="ECO:0000313" key="2">
    <source>
        <dbReference type="Proteomes" id="UP001630127"/>
    </source>
</evidence>
<evidence type="ECO:0000313" key="1">
    <source>
        <dbReference type="EMBL" id="KAL3507301.1"/>
    </source>
</evidence>
<proteinExistence type="predicted"/>
<accession>A0ABD2YK48</accession>
<dbReference type="AlphaFoldDB" id="A0ABD2YK48"/>
<keyword evidence="2" id="KW-1185">Reference proteome</keyword>
<protein>
    <submittedName>
        <fullName evidence="1">Uncharacterized protein</fullName>
    </submittedName>
</protein>
<sequence>MKKQYWEWEFLELVDYCRTQTKSLIVDIREAMDDLSVSSFQVHSPPLLHDDDDDSFSSWISFVDSVLWNVKFILSTTDSAGSLIIRKEVYALYKELKMIWDYIYGVHSSGFQIDFPETGYDDDDDDDDDVTIIDDFLNHVASVIVRSAIQSCNYWFHYITATETDPRLKEVVEDLHYEIDTTNPKFIEFHLHFFIAISKIGRHQGGDLVDYFCTYLVQWRHGGIQNEVSSLLTCFLNNILHEEEEVVESFCREINTVLLWTASLFEAVREEEVEEDVYIPIPPCSELLREICLLKAEIFLKKLLHHKLGRNNFSKISSSEKYQTEDEFKLIMGNLRRYSFDLPGIKALEVIEEVPDEVASLCQSFEAKKISESMLKNSILHLLLKIMIVRAESFLGETLKFMSNYANSFMVDGKDQIAFLFDQITFLKAILSSKLLMDREDMGIIFVQIEAFLRGITCLSYSNRANKNITEDVIKKLILSFCELVDKVQHLKPMLIAIGPQFPPCKFPKNHKPGFMDFPFTNLGELLEYYPESIELVKHHVEEIQVHLKSLNPLLMKVSELDIHEHPELKDLGDRVTNIEY</sequence>
<gene>
    <name evidence="1" type="ORF">ACH5RR_032683</name>
</gene>